<proteinExistence type="predicted"/>
<organism evidence="1 2">
    <name type="scientific">Plakobranchus ocellatus</name>
    <dbReference type="NCBI Taxonomy" id="259542"/>
    <lineage>
        <taxon>Eukaryota</taxon>
        <taxon>Metazoa</taxon>
        <taxon>Spiralia</taxon>
        <taxon>Lophotrochozoa</taxon>
        <taxon>Mollusca</taxon>
        <taxon>Gastropoda</taxon>
        <taxon>Heterobranchia</taxon>
        <taxon>Euthyneura</taxon>
        <taxon>Panpulmonata</taxon>
        <taxon>Sacoglossa</taxon>
        <taxon>Placobranchoidea</taxon>
        <taxon>Plakobranchidae</taxon>
        <taxon>Plakobranchus</taxon>
    </lineage>
</organism>
<protein>
    <submittedName>
        <fullName evidence="1">Uncharacterized protein</fullName>
    </submittedName>
</protein>
<keyword evidence="2" id="KW-1185">Reference proteome</keyword>
<evidence type="ECO:0000313" key="2">
    <source>
        <dbReference type="Proteomes" id="UP000735302"/>
    </source>
</evidence>
<name>A0AAV4B6G1_9GAST</name>
<comment type="caution">
    <text evidence="1">The sequence shown here is derived from an EMBL/GenBank/DDBJ whole genome shotgun (WGS) entry which is preliminary data.</text>
</comment>
<evidence type="ECO:0000313" key="1">
    <source>
        <dbReference type="EMBL" id="GFO18971.1"/>
    </source>
</evidence>
<sequence>MVLKTEVRLTKDDREESWFGSVVRYTYYKSAVRSYQAFRPFVRPGRRWRSSNRYPKEVGWLELRFLTYSIESCSSFAFLATWITNWYWADTGQEIKAVGPEWAENQTS</sequence>
<dbReference type="EMBL" id="BLXT01004995">
    <property type="protein sequence ID" value="GFO18971.1"/>
    <property type="molecule type" value="Genomic_DNA"/>
</dbReference>
<gene>
    <name evidence="1" type="ORF">PoB_004547600</name>
</gene>
<dbReference type="Proteomes" id="UP000735302">
    <property type="component" value="Unassembled WGS sequence"/>
</dbReference>
<dbReference type="AlphaFoldDB" id="A0AAV4B6G1"/>
<accession>A0AAV4B6G1</accession>
<reference evidence="1 2" key="1">
    <citation type="journal article" date="2021" name="Elife">
        <title>Chloroplast acquisition without the gene transfer in kleptoplastic sea slugs, Plakobranchus ocellatus.</title>
        <authorList>
            <person name="Maeda T."/>
            <person name="Takahashi S."/>
            <person name="Yoshida T."/>
            <person name="Shimamura S."/>
            <person name="Takaki Y."/>
            <person name="Nagai Y."/>
            <person name="Toyoda A."/>
            <person name="Suzuki Y."/>
            <person name="Arimoto A."/>
            <person name="Ishii H."/>
            <person name="Satoh N."/>
            <person name="Nishiyama T."/>
            <person name="Hasebe M."/>
            <person name="Maruyama T."/>
            <person name="Minagawa J."/>
            <person name="Obokata J."/>
            <person name="Shigenobu S."/>
        </authorList>
    </citation>
    <scope>NUCLEOTIDE SEQUENCE [LARGE SCALE GENOMIC DNA]</scope>
</reference>